<protein>
    <submittedName>
        <fullName evidence="1">Uncharacterized protein</fullName>
    </submittedName>
</protein>
<accession>A0ABQ9H2D4</accession>
<name>A0ABQ9H2D4_9NEOP</name>
<gene>
    <name evidence="1" type="ORF">PR048_019013</name>
</gene>
<sequence>MHGRGKREYPEKTRRRARSSKIITTCENSGVNPPGTGLGLLWWEASALATAPPLPLRLACSPPTRAIWIQSPVGSLGIFACGNRVGRCRWLTGFLGDLPFPPPFHSGAVPYSIHSASSALNTSILLNNTSDGGVTMRRQLESRGFERAVLRRLSCEHDMKETCTAPGILFPAEAGNILQHRSENCRHPDEVMMPFRGELGEKRETVDCRVSLGRNRQILSCPSTFTEVISPLSPRTQSRAPQQNCVTDLQNAGTPFAKGAAVVWWSDDSSPTKAKPGFDSRGSRSRIFALGIVPDDDAGRRVLSGSSVSPALSFRRCSILTSLHSHWLLRPRYSFQAKCLERVHNFHFQLV</sequence>
<proteinExistence type="predicted"/>
<dbReference type="Proteomes" id="UP001159363">
    <property type="component" value="Chromosome 6"/>
</dbReference>
<comment type="caution">
    <text evidence="1">The sequence shown here is derived from an EMBL/GenBank/DDBJ whole genome shotgun (WGS) entry which is preliminary data.</text>
</comment>
<evidence type="ECO:0000313" key="2">
    <source>
        <dbReference type="Proteomes" id="UP001159363"/>
    </source>
</evidence>
<reference evidence="1 2" key="1">
    <citation type="submission" date="2023-02" db="EMBL/GenBank/DDBJ databases">
        <title>LHISI_Scaffold_Assembly.</title>
        <authorList>
            <person name="Stuart O.P."/>
            <person name="Cleave R."/>
            <person name="Magrath M.J.L."/>
            <person name="Mikheyev A.S."/>
        </authorList>
    </citation>
    <scope>NUCLEOTIDE SEQUENCE [LARGE SCALE GENOMIC DNA]</scope>
    <source>
        <strain evidence="1">Daus_M_001</strain>
        <tissue evidence="1">Leg muscle</tissue>
    </source>
</reference>
<keyword evidence="2" id="KW-1185">Reference proteome</keyword>
<dbReference type="EMBL" id="JARBHB010000007">
    <property type="protein sequence ID" value="KAJ8878435.1"/>
    <property type="molecule type" value="Genomic_DNA"/>
</dbReference>
<evidence type="ECO:0000313" key="1">
    <source>
        <dbReference type="EMBL" id="KAJ8878435.1"/>
    </source>
</evidence>
<organism evidence="1 2">
    <name type="scientific">Dryococelus australis</name>
    <dbReference type="NCBI Taxonomy" id="614101"/>
    <lineage>
        <taxon>Eukaryota</taxon>
        <taxon>Metazoa</taxon>
        <taxon>Ecdysozoa</taxon>
        <taxon>Arthropoda</taxon>
        <taxon>Hexapoda</taxon>
        <taxon>Insecta</taxon>
        <taxon>Pterygota</taxon>
        <taxon>Neoptera</taxon>
        <taxon>Polyneoptera</taxon>
        <taxon>Phasmatodea</taxon>
        <taxon>Verophasmatodea</taxon>
        <taxon>Anareolatae</taxon>
        <taxon>Phasmatidae</taxon>
        <taxon>Eurycanthinae</taxon>
        <taxon>Dryococelus</taxon>
    </lineage>
</organism>